<feature type="region of interest" description="Disordered" evidence="1">
    <location>
        <begin position="23"/>
        <end position="79"/>
    </location>
</feature>
<protein>
    <submittedName>
        <fullName evidence="2">Uncharacterized protein</fullName>
    </submittedName>
</protein>
<evidence type="ECO:0000313" key="3">
    <source>
        <dbReference type="Proteomes" id="UP000288805"/>
    </source>
</evidence>
<name>A0A438JHK8_VITVI</name>
<comment type="caution">
    <text evidence="2">The sequence shown here is derived from an EMBL/GenBank/DDBJ whole genome shotgun (WGS) entry which is preliminary data.</text>
</comment>
<sequence length="79" mass="9132">MEHSTVAVVAGRTRSLVERFERREKFNSNEDQTTNVSSDMMPERQERFNSNEDQTTKVSSEMMPETARTSPMLVGLLHR</sequence>
<evidence type="ECO:0000256" key="1">
    <source>
        <dbReference type="SAM" id="MobiDB-lite"/>
    </source>
</evidence>
<gene>
    <name evidence="2" type="ORF">CK203_014219</name>
</gene>
<reference evidence="2 3" key="1">
    <citation type="journal article" date="2018" name="PLoS Genet.">
        <title>Population sequencing reveals clonal diversity and ancestral inbreeding in the grapevine cultivar Chardonnay.</title>
        <authorList>
            <person name="Roach M.J."/>
            <person name="Johnson D.L."/>
            <person name="Bohlmann J."/>
            <person name="van Vuuren H.J."/>
            <person name="Jones S.J."/>
            <person name="Pretorius I.S."/>
            <person name="Schmidt S.A."/>
            <person name="Borneman A.R."/>
        </authorList>
    </citation>
    <scope>NUCLEOTIDE SEQUENCE [LARGE SCALE GENOMIC DNA]</scope>
    <source>
        <strain evidence="3">cv. Chardonnay</strain>
        <tissue evidence="2">Leaf</tissue>
    </source>
</reference>
<dbReference type="AlphaFoldDB" id="A0A438JHK8"/>
<proteinExistence type="predicted"/>
<organism evidence="2 3">
    <name type="scientific">Vitis vinifera</name>
    <name type="common">Grape</name>
    <dbReference type="NCBI Taxonomy" id="29760"/>
    <lineage>
        <taxon>Eukaryota</taxon>
        <taxon>Viridiplantae</taxon>
        <taxon>Streptophyta</taxon>
        <taxon>Embryophyta</taxon>
        <taxon>Tracheophyta</taxon>
        <taxon>Spermatophyta</taxon>
        <taxon>Magnoliopsida</taxon>
        <taxon>eudicotyledons</taxon>
        <taxon>Gunneridae</taxon>
        <taxon>Pentapetalae</taxon>
        <taxon>rosids</taxon>
        <taxon>Vitales</taxon>
        <taxon>Vitaceae</taxon>
        <taxon>Viteae</taxon>
        <taxon>Vitis</taxon>
    </lineage>
</organism>
<accession>A0A438JHK8</accession>
<dbReference type="Proteomes" id="UP000288805">
    <property type="component" value="Unassembled WGS sequence"/>
</dbReference>
<dbReference type="EMBL" id="QGNW01000041">
    <property type="protein sequence ID" value="RVX08438.1"/>
    <property type="molecule type" value="Genomic_DNA"/>
</dbReference>
<evidence type="ECO:0000313" key="2">
    <source>
        <dbReference type="EMBL" id="RVX08438.1"/>
    </source>
</evidence>
<feature type="compositionally biased region" description="Polar residues" evidence="1">
    <location>
        <begin position="29"/>
        <end position="38"/>
    </location>
</feature>
<feature type="compositionally biased region" description="Basic and acidic residues" evidence="1">
    <location>
        <begin position="41"/>
        <end position="50"/>
    </location>
</feature>